<dbReference type="SUPFAM" id="SSF117018">
    <property type="entry name" value="ATP-dependent DNA ligase DNA-binding domain"/>
    <property type="match status" value="2"/>
</dbReference>
<dbReference type="EMBL" id="CAKOAT010351820">
    <property type="protein sequence ID" value="CAH8363027.1"/>
    <property type="molecule type" value="Genomic_DNA"/>
</dbReference>
<feature type="region of interest" description="Disordered" evidence="13">
    <location>
        <begin position="420"/>
        <end position="439"/>
    </location>
</feature>
<keyword evidence="7 11" id="KW-0067">ATP-binding</keyword>
<evidence type="ECO:0000256" key="7">
    <source>
        <dbReference type="ARBA" id="ARBA00022840"/>
    </source>
</evidence>
<evidence type="ECO:0000256" key="11">
    <source>
        <dbReference type="RuleBase" id="RU000617"/>
    </source>
</evidence>
<dbReference type="Gene3D" id="1.10.3260.10">
    <property type="entry name" value="DNA ligase, ATP-dependent, N-terminal domain"/>
    <property type="match status" value="2"/>
</dbReference>
<evidence type="ECO:0000256" key="10">
    <source>
        <dbReference type="ARBA" id="ARBA00034003"/>
    </source>
</evidence>
<keyword evidence="11" id="KW-0233">DNA recombination</keyword>
<comment type="catalytic activity">
    <reaction evidence="10 11">
        <text>ATP + (deoxyribonucleotide)n-3'-hydroxyl + 5'-phospho-(deoxyribonucleotide)m = (deoxyribonucleotide)n+m + AMP + diphosphate.</text>
        <dbReference type="EC" id="6.5.1.1"/>
    </reaction>
</comment>
<proteinExistence type="inferred from homology"/>
<evidence type="ECO:0000256" key="4">
    <source>
        <dbReference type="ARBA" id="ARBA00022705"/>
    </source>
</evidence>
<feature type="region of interest" description="Disordered" evidence="13">
    <location>
        <begin position="28"/>
        <end position="47"/>
    </location>
</feature>
<evidence type="ECO:0000256" key="9">
    <source>
        <dbReference type="ARBA" id="ARBA00023242"/>
    </source>
</evidence>
<feature type="region of interest" description="Disordered" evidence="13">
    <location>
        <begin position="540"/>
        <end position="573"/>
    </location>
</feature>
<keyword evidence="16" id="KW-1185">Reference proteome</keyword>
<dbReference type="EC" id="6.5.1.1" evidence="11"/>
<dbReference type="InterPro" id="IPR036599">
    <property type="entry name" value="DNA_ligase_N_sf"/>
</dbReference>
<dbReference type="Pfam" id="PF07522">
    <property type="entry name" value="DRMBL"/>
    <property type="match status" value="1"/>
</dbReference>
<evidence type="ECO:0000313" key="16">
    <source>
        <dbReference type="Proteomes" id="UP001642260"/>
    </source>
</evidence>
<evidence type="ECO:0000259" key="14">
    <source>
        <dbReference type="PROSITE" id="PS50160"/>
    </source>
</evidence>
<dbReference type="InterPro" id="IPR012310">
    <property type="entry name" value="DNA_ligase_ATP-dep_cent"/>
</dbReference>
<dbReference type="SUPFAM" id="SSF56091">
    <property type="entry name" value="DNA ligase/mRNA capping enzyme, catalytic domain"/>
    <property type="match status" value="1"/>
</dbReference>
<evidence type="ECO:0000256" key="8">
    <source>
        <dbReference type="ARBA" id="ARBA00023204"/>
    </source>
</evidence>
<keyword evidence="4" id="KW-0235">DNA replication</keyword>
<dbReference type="InterPro" id="IPR036866">
    <property type="entry name" value="RibonucZ/Hydroxyglut_hydro"/>
</dbReference>
<dbReference type="InterPro" id="IPR050191">
    <property type="entry name" value="ATP-dep_DNA_ligase"/>
</dbReference>
<dbReference type="InterPro" id="IPR016059">
    <property type="entry name" value="DNA_ligase_ATP-dep_CS"/>
</dbReference>
<reference evidence="15 16" key="1">
    <citation type="submission" date="2022-03" db="EMBL/GenBank/DDBJ databases">
        <authorList>
            <person name="Macdonald S."/>
            <person name="Ahmed S."/>
            <person name="Newling K."/>
        </authorList>
    </citation>
    <scope>NUCLEOTIDE SEQUENCE [LARGE SCALE GENOMIC DNA]</scope>
</reference>
<evidence type="ECO:0000256" key="12">
    <source>
        <dbReference type="RuleBase" id="RU004196"/>
    </source>
</evidence>
<evidence type="ECO:0000256" key="6">
    <source>
        <dbReference type="ARBA" id="ARBA00022763"/>
    </source>
</evidence>
<dbReference type="PANTHER" id="PTHR45674">
    <property type="entry name" value="DNA LIGASE 1/3 FAMILY MEMBER"/>
    <property type="match status" value="1"/>
</dbReference>
<keyword evidence="8 11" id="KW-0234">DNA repair</keyword>
<dbReference type="InterPro" id="IPR000977">
    <property type="entry name" value="DNA_ligase_ATP-dep"/>
</dbReference>
<dbReference type="Pfam" id="PF04679">
    <property type="entry name" value="DNA_ligase_A_C"/>
    <property type="match status" value="1"/>
</dbReference>
<evidence type="ECO:0000256" key="13">
    <source>
        <dbReference type="SAM" id="MobiDB-lite"/>
    </source>
</evidence>
<keyword evidence="3 11" id="KW-0436">Ligase</keyword>
<comment type="subcellular location">
    <subcellularLocation>
        <location evidence="1">Nucleus</location>
    </subcellularLocation>
</comment>
<dbReference type="GO" id="GO:0005634">
    <property type="term" value="C:nucleus"/>
    <property type="evidence" value="ECO:0007669"/>
    <property type="project" value="UniProtKB-SubCell"/>
</dbReference>
<dbReference type="SUPFAM" id="SSF50249">
    <property type="entry name" value="Nucleic acid-binding proteins"/>
    <property type="match status" value="1"/>
</dbReference>
<comment type="caution">
    <text evidence="15">The sequence shown here is derived from an EMBL/GenBank/DDBJ whole genome shotgun (WGS) entry which is preliminary data.</text>
</comment>
<dbReference type="PROSITE" id="PS00697">
    <property type="entry name" value="DNA_LIGASE_A1"/>
    <property type="match status" value="1"/>
</dbReference>
<dbReference type="CDD" id="cd07969">
    <property type="entry name" value="OBF_DNA_ligase_I"/>
    <property type="match status" value="1"/>
</dbReference>
<dbReference type="InterPro" id="IPR012309">
    <property type="entry name" value="DNA_ligase_ATP-dep_C"/>
</dbReference>
<dbReference type="GO" id="GO:0006260">
    <property type="term" value="P:DNA replication"/>
    <property type="evidence" value="ECO:0007669"/>
    <property type="project" value="UniProtKB-KW"/>
</dbReference>
<dbReference type="NCBIfam" id="TIGR00574">
    <property type="entry name" value="dnl1"/>
    <property type="match status" value="1"/>
</dbReference>
<evidence type="ECO:0000256" key="2">
    <source>
        <dbReference type="ARBA" id="ARBA00007572"/>
    </source>
</evidence>
<dbReference type="Gene3D" id="3.30.1490.70">
    <property type="match status" value="1"/>
</dbReference>
<dbReference type="InterPro" id="IPR012308">
    <property type="entry name" value="DNA_ligase_ATP-dep_N"/>
</dbReference>
<dbReference type="Pfam" id="PF04675">
    <property type="entry name" value="DNA_ligase_A_N"/>
    <property type="match status" value="2"/>
</dbReference>
<dbReference type="PROSITE" id="PS50160">
    <property type="entry name" value="DNA_LIGASE_A3"/>
    <property type="match status" value="1"/>
</dbReference>
<dbReference type="GO" id="GO:0003910">
    <property type="term" value="F:DNA ligase (ATP) activity"/>
    <property type="evidence" value="ECO:0007669"/>
    <property type="project" value="UniProtKB-EC"/>
</dbReference>
<accession>A0ABC8KW50</accession>
<keyword evidence="9" id="KW-0539">Nucleus</keyword>
<dbReference type="InterPro" id="IPR012340">
    <property type="entry name" value="NA-bd_OB-fold"/>
</dbReference>
<dbReference type="GO" id="GO:0006281">
    <property type="term" value="P:DNA repair"/>
    <property type="evidence" value="ECO:0007669"/>
    <property type="project" value="UniProtKB-KW"/>
</dbReference>
<dbReference type="FunFam" id="3.40.50.12650:FF:000006">
    <property type="entry name" value="DNA ligase"/>
    <property type="match status" value="1"/>
</dbReference>
<evidence type="ECO:0000256" key="5">
    <source>
        <dbReference type="ARBA" id="ARBA00022741"/>
    </source>
</evidence>
<sequence length="1401" mass="156891">MASDSAGDFPNDGNLETLNLNSAELYSSALPSSVPTPSPKPPFSPLSIPQSKLIPKTNFIVDSFRSSSDPSSVAFFLSHFHSDHYSGLSSSWSRGIIFSSHITARLVTQILQVSPQFVFPLPMNQKVIIDGSEVVLIDANHCPGAVQFLFKTNDGSEKYIHTGDFRFCDSMRSDPFLNGFIGCDGVFLDTTYCNPKFIFPTQQESVDYVISVIDKIDKESKDETERKVLFLVATYVIGKEKILIEISKRCKRKIFVDARKMSILNVLGCGESGMFTEDEKESDVHVVGWNVLGETWPYFRPNFVKMNEIMVERGYDKVVGFVPTGWTYEVKRNKFAVKVKDSMEIHLVPYSEHSNYDELREYIKLLKPKRVIPTVGVDVEKMDSREVYKMQKHFSGLVDEMANKKEFLLGFYRQSDKKSEKDNIDVGEDSGSNAPRGDSLVTERLLTELRDSLPAWVNEEQMLDFINKHAGNPVDIVSNFYECEAEFYKQSSIATSSLENQAVLVDDDGTDLQPIPAKSTSSDCQASQKDFALPSKVGLTKGIVSPGKRTKSTSNKSNKKAKKDPKSKPVGPVQSTITKFFDKVLDSGSTSVSVGSETEEYNTDEKMVPNDAKEAYKEVTNQFIDIVHGSESLRDYVASIIDEAKGDINRALDIYYSKSSEIPGEHAGEGFSKSNNFPQSSEACSSMENKTTSEKSGHALNLCEQTSAKEIVDKDYVSLPPEKYKPKEHACWRDGQPAPYIHLVRTFASVEGEKGKIKAMSMLCNMFRSMLALSPEDVLPAVYLCTNKIAPDHENIELNIGGSLISAALEEACGISRSTMREMYNRLGDLGKEKSNALTVNLWLCCSSVHPAKTGFIIKIFLGDVAQLCRQTQKLLVPPPPLLVRDVFSTLRKISVQSGTGSTKQKKNLIVKLMRSCREKEIKFLVRTLARNLRIGAMLRTVLPALGRAIVMNSFWNCHNKEPSENCFKEKLEGVSAAVVEAYNILPSLDVVVPSLMQKDIEFSTSSLSMIPGIPIKPMLAKISNGVQDFIKLFQDKAFTCEYKYDGQRAQIHLLLDGTVRIFSRNGDETTSKFPDLVDVIKQFSCPTVETFMLDAEVVATDRKNGNKLMSFQELSTRERGSKDALVTTKSIKVEVCIFVFDIMFFNGEQLLALPLYERRKRLKEVFPETRPGFLEYAKEITVGAEEASLNNQDTLCRINAFLEEAFQSSCEGIMVKSLDVDAGYCPTKRSDSWLKVKRDYVDGLGDTLDLVPIGAWHGNGRKAGWYSPFLMACYNPETEEFQSVCRVMSGFSDAFYIEMKEFYSEDKILAKKPPYYRTGETPDMWFPAEIVWEIRGADLTVSPVHCAALGLVHPSRGISVRFPRFICKKADRNPEECSTAADIAEMFHAQTRKMNINSQH</sequence>
<gene>
    <name evidence="15" type="ORF">ERUC_LOCUS28783</name>
</gene>
<dbReference type="Gene3D" id="2.40.50.140">
    <property type="entry name" value="Nucleic acid-binding proteins"/>
    <property type="match status" value="1"/>
</dbReference>
<dbReference type="Gene3D" id="3.40.50.12650">
    <property type="match status" value="1"/>
</dbReference>
<protein>
    <recommendedName>
        <fullName evidence="11">DNA ligase</fullName>
        <ecNumber evidence="11">6.5.1.1</ecNumber>
    </recommendedName>
</protein>
<dbReference type="GO" id="GO:0005524">
    <property type="term" value="F:ATP binding"/>
    <property type="evidence" value="ECO:0007669"/>
    <property type="project" value="UniProtKB-KW"/>
</dbReference>
<dbReference type="CDD" id="cd07900">
    <property type="entry name" value="Adenylation_DNA_ligase_I_Euk"/>
    <property type="match status" value="1"/>
</dbReference>
<organism evidence="15 16">
    <name type="scientific">Eruca vesicaria subsp. sativa</name>
    <name type="common">Garden rocket</name>
    <name type="synonym">Eruca sativa</name>
    <dbReference type="NCBI Taxonomy" id="29727"/>
    <lineage>
        <taxon>Eukaryota</taxon>
        <taxon>Viridiplantae</taxon>
        <taxon>Streptophyta</taxon>
        <taxon>Embryophyta</taxon>
        <taxon>Tracheophyta</taxon>
        <taxon>Spermatophyta</taxon>
        <taxon>Magnoliopsida</taxon>
        <taxon>eudicotyledons</taxon>
        <taxon>Gunneridae</taxon>
        <taxon>Pentapetalae</taxon>
        <taxon>rosids</taxon>
        <taxon>malvids</taxon>
        <taxon>Brassicales</taxon>
        <taxon>Brassicaceae</taxon>
        <taxon>Brassiceae</taxon>
        <taxon>Eruca</taxon>
    </lineage>
</organism>
<dbReference type="FunFam" id="2.40.50.140:FF:000220">
    <property type="entry name" value="DNA ligase"/>
    <property type="match status" value="1"/>
</dbReference>
<evidence type="ECO:0000256" key="3">
    <source>
        <dbReference type="ARBA" id="ARBA00022598"/>
    </source>
</evidence>
<keyword evidence="5 11" id="KW-0547">Nucleotide-binding</keyword>
<feature type="domain" description="ATP-dependent DNA ligase family profile" evidence="14">
    <location>
        <begin position="1129"/>
        <end position="1276"/>
    </location>
</feature>
<comment type="similarity">
    <text evidence="2 12">Belongs to the ATP-dependent DNA ligase family.</text>
</comment>
<name>A0ABC8KW50_ERUVS</name>
<dbReference type="Gene3D" id="3.60.15.10">
    <property type="entry name" value="Ribonuclease Z/Hydroxyacylglutathione hydrolase-like"/>
    <property type="match status" value="1"/>
</dbReference>
<evidence type="ECO:0000313" key="15">
    <source>
        <dbReference type="EMBL" id="CAH8363027.1"/>
    </source>
</evidence>
<dbReference type="FunFam" id="3.30.470.30:FF:000002">
    <property type="entry name" value="DNA ligase"/>
    <property type="match status" value="1"/>
</dbReference>
<dbReference type="InterPro" id="IPR011084">
    <property type="entry name" value="DRMBL"/>
</dbReference>
<evidence type="ECO:0000256" key="1">
    <source>
        <dbReference type="ARBA" id="ARBA00004123"/>
    </source>
</evidence>
<dbReference type="Proteomes" id="UP001642260">
    <property type="component" value="Unassembled WGS sequence"/>
</dbReference>
<dbReference type="PANTHER" id="PTHR45674:SF9">
    <property type="entry name" value="DNA LIGASE 3"/>
    <property type="match status" value="1"/>
</dbReference>
<dbReference type="CDD" id="cd16273">
    <property type="entry name" value="SNM1A-1C-like_MBL-fold"/>
    <property type="match status" value="1"/>
</dbReference>
<feature type="compositionally biased region" description="Pro residues" evidence="13">
    <location>
        <begin position="34"/>
        <end position="44"/>
    </location>
</feature>
<dbReference type="Pfam" id="PF01068">
    <property type="entry name" value="DNA_ligase_A_M"/>
    <property type="match status" value="1"/>
</dbReference>
<dbReference type="Gene3D" id="3.30.470.30">
    <property type="entry name" value="DNA ligase/mRNA capping enzyme"/>
    <property type="match status" value="1"/>
</dbReference>
<dbReference type="GO" id="GO:0006310">
    <property type="term" value="P:DNA recombination"/>
    <property type="evidence" value="ECO:0007669"/>
    <property type="project" value="UniProtKB-KW"/>
</dbReference>
<keyword evidence="6 11" id="KW-0227">DNA damage</keyword>
<dbReference type="SUPFAM" id="SSF56281">
    <property type="entry name" value="Metallo-hydrolase/oxidoreductase"/>
    <property type="match status" value="1"/>
</dbReference>